<dbReference type="AlphaFoldDB" id="A0A919W1P9"/>
<dbReference type="RefSeq" id="WP_213006625.1">
    <property type="nucleotide sequence ID" value="NZ_BOQN01000035.1"/>
</dbReference>
<dbReference type="CDD" id="cd00130">
    <property type="entry name" value="PAS"/>
    <property type="match status" value="1"/>
</dbReference>
<evidence type="ECO:0000256" key="3">
    <source>
        <dbReference type="ARBA" id="ARBA00012438"/>
    </source>
</evidence>
<dbReference type="Gene3D" id="1.10.287.130">
    <property type="match status" value="1"/>
</dbReference>
<comment type="caution">
    <text evidence="9">The sequence shown here is derived from an EMBL/GenBank/DDBJ whole genome shotgun (WGS) entry which is preliminary data.</text>
</comment>
<dbReference type="Pfam" id="PF00512">
    <property type="entry name" value="HisKA"/>
    <property type="match status" value="1"/>
</dbReference>
<name>A0A919W1P9_9ACTN</name>
<dbReference type="PRINTS" id="PR00344">
    <property type="entry name" value="BCTRLSENSOR"/>
</dbReference>
<dbReference type="Pfam" id="PF13185">
    <property type="entry name" value="GAF_2"/>
    <property type="match status" value="1"/>
</dbReference>
<evidence type="ECO:0000256" key="1">
    <source>
        <dbReference type="ARBA" id="ARBA00000085"/>
    </source>
</evidence>
<evidence type="ECO:0000313" key="9">
    <source>
        <dbReference type="EMBL" id="GIM90694.1"/>
    </source>
</evidence>
<dbReference type="InterPro" id="IPR013656">
    <property type="entry name" value="PAS_4"/>
</dbReference>
<organism evidence="9 10">
    <name type="scientific">Paractinoplanes toevensis</name>
    <dbReference type="NCBI Taxonomy" id="571911"/>
    <lineage>
        <taxon>Bacteria</taxon>
        <taxon>Bacillati</taxon>
        <taxon>Actinomycetota</taxon>
        <taxon>Actinomycetes</taxon>
        <taxon>Micromonosporales</taxon>
        <taxon>Micromonosporaceae</taxon>
        <taxon>Paractinoplanes</taxon>
    </lineage>
</organism>
<dbReference type="InterPro" id="IPR036097">
    <property type="entry name" value="HisK_dim/P_sf"/>
</dbReference>
<dbReference type="SUPFAM" id="SSF55874">
    <property type="entry name" value="ATPase domain of HSP90 chaperone/DNA topoisomerase II/histidine kinase"/>
    <property type="match status" value="1"/>
</dbReference>
<evidence type="ECO:0000256" key="4">
    <source>
        <dbReference type="ARBA" id="ARBA00022553"/>
    </source>
</evidence>
<keyword evidence="6" id="KW-0902">Two-component regulatory system</keyword>
<gene>
    <name evidence="9" type="ORF">Ato02nite_024870</name>
</gene>
<dbReference type="InterPro" id="IPR029016">
    <property type="entry name" value="GAF-like_dom_sf"/>
</dbReference>
<evidence type="ECO:0000256" key="7">
    <source>
        <dbReference type="SAM" id="MobiDB-lite"/>
    </source>
</evidence>
<comment type="subcellular location">
    <subcellularLocation>
        <location evidence="2">Cell membrane</location>
    </subcellularLocation>
</comment>
<keyword evidence="10" id="KW-1185">Reference proteome</keyword>
<evidence type="ECO:0000256" key="2">
    <source>
        <dbReference type="ARBA" id="ARBA00004236"/>
    </source>
</evidence>
<dbReference type="CDD" id="cd00082">
    <property type="entry name" value="HisKA"/>
    <property type="match status" value="1"/>
</dbReference>
<dbReference type="InterPro" id="IPR003018">
    <property type="entry name" value="GAF"/>
</dbReference>
<proteinExistence type="predicted"/>
<reference evidence="9 10" key="1">
    <citation type="submission" date="2021-03" db="EMBL/GenBank/DDBJ databases">
        <title>Whole genome shotgun sequence of Actinoplanes toevensis NBRC 105298.</title>
        <authorList>
            <person name="Komaki H."/>
            <person name="Tamura T."/>
        </authorList>
    </citation>
    <scope>NUCLEOTIDE SEQUENCE [LARGE SCALE GENOMIC DNA]</scope>
    <source>
        <strain evidence="9 10">NBRC 105298</strain>
    </source>
</reference>
<dbReference type="InterPro" id="IPR004358">
    <property type="entry name" value="Sig_transdc_His_kin-like_C"/>
</dbReference>
<dbReference type="SMART" id="SM00388">
    <property type="entry name" value="HisKA"/>
    <property type="match status" value="1"/>
</dbReference>
<evidence type="ECO:0000313" key="10">
    <source>
        <dbReference type="Proteomes" id="UP000677082"/>
    </source>
</evidence>
<dbReference type="SUPFAM" id="SSF47384">
    <property type="entry name" value="Homodimeric domain of signal transducing histidine kinase"/>
    <property type="match status" value="1"/>
</dbReference>
<dbReference type="EMBL" id="BOQN01000035">
    <property type="protein sequence ID" value="GIM90694.1"/>
    <property type="molecule type" value="Genomic_DNA"/>
</dbReference>
<keyword evidence="5" id="KW-0808">Transferase</keyword>
<sequence>MGSAGPHRSAEEFVGEPADAVRDPGNGWMCTGGLPDRIASNFAVVIAQAAGAPTALIQLIDGEQLRLVGVAGLPAEWAQVGRTPTTSTLAGLVIAHEHPIIIEDAREDPRVPRYAPARALGVRGYVGFPIRDQQQRIVGVCTVVDVRPRSWSPEELTAIDAGAQACTAFVAEQQTRQDADTQRRFLDALLHGLRTGVAACDRHGRLVFVNEVIRDLAGPVPVGASWPEWVQFVHVTDLRGRRLPPEELPLLRALRGEYLRDIGLSVPVPGERVRSISADAQPITGDDGRVLGAVITIRDVTARDRDERFHAVEQSASELLAQADDVRQAGTRVLAALCTSFAWPRAELWLVDRDAGCLVRAARYGTGEQDGDGHDDALAVAAWRCGRPIWAGDTPAPGGSGERPPEPRTSLAVPACSGGDVLAVLSFEATRIDDPVDPLVALLSRIGARLAEFLERRRSEELTLALARSRDDYLTLIGHELRTPLTSITAYVEMIREADPATVAEELPDLLDVLGRNSATLRHIVDRLLDLAALGSGHAELANDPVDLAAVVRAAAEPARTAAVTAGLTLDVDVCAAVSVAGDAARLRQVLDELLDNAIKHTLSPGSVGVALTRPAAEIAQLTVSDTGIGVADDEREHVFGRFYRSPRTREHRIPGNGLGLELSRAIIEGHHGSIRLAPATGTGTEIVVRLPAL</sequence>
<protein>
    <recommendedName>
        <fullName evidence="3">histidine kinase</fullName>
        <ecNumber evidence="3">2.7.13.3</ecNumber>
    </recommendedName>
</protein>
<keyword evidence="4" id="KW-0597">Phosphoprotein</keyword>
<evidence type="ECO:0000256" key="5">
    <source>
        <dbReference type="ARBA" id="ARBA00022777"/>
    </source>
</evidence>
<dbReference type="EC" id="2.7.13.3" evidence="3"/>
<feature type="region of interest" description="Disordered" evidence="7">
    <location>
        <begin position="1"/>
        <end position="20"/>
    </location>
</feature>
<dbReference type="Gene3D" id="3.30.450.40">
    <property type="match status" value="2"/>
</dbReference>
<dbReference type="InterPro" id="IPR036890">
    <property type="entry name" value="HATPase_C_sf"/>
</dbReference>
<dbReference type="Proteomes" id="UP000677082">
    <property type="component" value="Unassembled WGS sequence"/>
</dbReference>
<dbReference type="SUPFAM" id="SSF55781">
    <property type="entry name" value="GAF domain-like"/>
    <property type="match status" value="2"/>
</dbReference>
<dbReference type="InterPro" id="IPR000014">
    <property type="entry name" value="PAS"/>
</dbReference>
<dbReference type="InterPro" id="IPR005467">
    <property type="entry name" value="His_kinase_dom"/>
</dbReference>
<dbReference type="PROSITE" id="PS50109">
    <property type="entry name" value="HIS_KIN"/>
    <property type="match status" value="1"/>
</dbReference>
<dbReference type="InterPro" id="IPR035965">
    <property type="entry name" value="PAS-like_dom_sf"/>
</dbReference>
<dbReference type="InterPro" id="IPR003594">
    <property type="entry name" value="HATPase_dom"/>
</dbReference>
<comment type="catalytic activity">
    <reaction evidence="1">
        <text>ATP + protein L-histidine = ADP + protein N-phospho-L-histidine.</text>
        <dbReference type="EC" id="2.7.13.3"/>
    </reaction>
</comment>
<dbReference type="SUPFAM" id="SSF55785">
    <property type="entry name" value="PYP-like sensor domain (PAS domain)"/>
    <property type="match status" value="1"/>
</dbReference>
<dbReference type="InterPro" id="IPR003661">
    <property type="entry name" value="HisK_dim/P_dom"/>
</dbReference>
<evidence type="ECO:0000259" key="8">
    <source>
        <dbReference type="PROSITE" id="PS50109"/>
    </source>
</evidence>
<dbReference type="Pfam" id="PF01590">
    <property type="entry name" value="GAF"/>
    <property type="match status" value="1"/>
</dbReference>
<evidence type="ECO:0000256" key="6">
    <source>
        <dbReference type="ARBA" id="ARBA00023012"/>
    </source>
</evidence>
<accession>A0A919W1P9</accession>
<dbReference type="GO" id="GO:0005886">
    <property type="term" value="C:plasma membrane"/>
    <property type="evidence" value="ECO:0007669"/>
    <property type="project" value="UniProtKB-SubCell"/>
</dbReference>
<keyword evidence="5" id="KW-0418">Kinase</keyword>
<dbReference type="GO" id="GO:0000155">
    <property type="term" value="F:phosphorelay sensor kinase activity"/>
    <property type="evidence" value="ECO:0007669"/>
    <property type="project" value="InterPro"/>
</dbReference>
<dbReference type="SMART" id="SM00065">
    <property type="entry name" value="GAF"/>
    <property type="match status" value="2"/>
</dbReference>
<dbReference type="Gene3D" id="3.30.565.10">
    <property type="entry name" value="Histidine kinase-like ATPase, C-terminal domain"/>
    <property type="match status" value="1"/>
</dbReference>
<dbReference type="PANTHER" id="PTHR43547">
    <property type="entry name" value="TWO-COMPONENT HISTIDINE KINASE"/>
    <property type="match status" value="1"/>
</dbReference>
<dbReference type="PANTHER" id="PTHR43547:SF2">
    <property type="entry name" value="HYBRID SIGNAL TRANSDUCTION HISTIDINE KINASE C"/>
    <property type="match status" value="1"/>
</dbReference>
<feature type="domain" description="Histidine kinase" evidence="8">
    <location>
        <begin position="476"/>
        <end position="694"/>
    </location>
</feature>
<dbReference type="Pfam" id="PF02518">
    <property type="entry name" value="HATPase_c"/>
    <property type="match status" value="1"/>
</dbReference>
<dbReference type="Gene3D" id="3.30.450.20">
    <property type="entry name" value="PAS domain"/>
    <property type="match status" value="1"/>
</dbReference>
<dbReference type="SMART" id="SM00387">
    <property type="entry name" value="HATPase_c"/>
    <property type="match status" value="1"/>
</dbReference>
<dbReference type="Pfam" id="PF08448">
    <property type="entry name" value="PAS_4"/>
    <property type="match status" value="1"/>
</dbReference>